<evidence type="ECO:0008006" key="3">
    <source>
        <dbReference type="Google" id="ProtNLM"/>
    </source>
</evidence>
<sequence>MKIIAANRDIGSAAAMTPPLRVLKEENWDVVPMCEEGALAISVFEKGGLTPRTLSKRELNLEEMRRILQSENPSVVIGGVSSFIDSSGRVFKHHTIICKTKSKSL</sequence>
<evidence type="ECO:0000313" key="2">
    <source>
        <dbReference type="Proteomes" id="UP000228635"/>
    </source>
</evidence>
<organism evidence="1 2">
    <name type="scientific">Candidatus Harrisonbacteria bacterium CG10_big_fil_rev_8_21_14_0_10_42_17</name>
    <dbReference type="NCBI Taxonomy" id="1974584"/>
    <lineage>
        <taxon>Bacteria</taxon>
        <taxon>Candidatus Harrisoniibacteriota</taxon>
    </lineage>
</organism>
<accession>A0A2M6WIG4</accession>
<protein>
    <recommendedName>
        <fullName evidence="3">B12-binding domain-containing protein</fullName>
    </recommendedName>
</protein>
<comment type="caution">
    <text evidence="1">The sequence shown here is derived from an EMBL/GenBank/DDBJ whole genome shotgun (WGS) entry which is preliminary data.</text>
</comment>
<reference evidence="2" key="1">
    <citation type="submission" date="2017-09" db="EMBL/GenBank/DDBJ databases">
        <title>Depth-based differentiation of microbial function through sediment-hosted aquifers and enrichment of novel symbionts in the deep terrestrial subsurface.</title>
        <authorList>
            <person name="Probst A.J."/>
            <person name="Ladd B."/>
            <person name="Jarett J.K."/>
            <person name="Geller-Mcgrath D.E."/>
            <person name="Sieber C.M.K."/>
            <person name="Emerson J.B."/>
            <person name="Anantharaman K."/>
            <person name="Thomas B.C."/>
            <person name="Malmstrom R."/>
            <person name="Stieglmeier M."/>
            <person name="Klingl A."/>
            <person name="Woyke T."/>
            <person name="Ryan C.M."/>
            <person name="Banfield J.F."/>
        </authorList>
    </citation>
    <scope>NUCLEOTIDE SEQUENCE [LARGE SCALE GENOMIC DNA]</scope>
</reference>
<name>A0A2M6WIG4_9BACT</name>
<gene>
    <name evidence="1" type="ORF">COU08_01730</name>
</gene>
<proteinExistence type="predicted"/>
<evidence type="ECO:0000313" key="1">
    <source>
        <dbReference type="EMBL" id="PIT92565.1"/>
    </source>
</evidence>
<dbReference type="EMBL" id="PFBA01000014">
    <property type="protein sequence ID" value="PIT92565.1"/>
    <property type="molecule type" value="Genomic_DNA"/>
</dbReference>
<dbReference type="Proteomes" id="UP000228635">
    <property type="component" value="Unassembled WGS sequence"/>
</dbReference>
<dbReference type="AlphaFoldDB" id="A0A2M6WIG4"/>